<evidence type="ECO:0000313" key="1">
    <source>
        <dbReference type="EMBL" id="KAK0068692.1"/>
    </source>
</evidence>
<keyword evidence="2" id="KW-1185">Reference proteome</keyword>
<dbReference type="AlphaFoldDB" id="A0AAD8C9Y9"/>
<reference evidence="1" key="1">
    <citation type="journal article" date="2023" name="PLoS Negl. Trop. Dis.">
        <title>A genome sequence for Biomphalaria pfeifferi, the major vector snail for the human-infecting parasite Schistosoma mansoni.</title>
        <authorList>
            <person name="Bu L."/>
            <person name="Lu L."/>
            <person name="Laidemitt M.R."/>
            <person name="Zhang S.M."/>
            <person name="Mutuku M."/>
            <person name="Mkoji G."/>
            <person name="Steinauer M."/>
            <person name="Loker E.S."/>
        </authorList>
    </citation>
    <scope>NUCLEOTIDE SEQUENCE</scope>
    <source>
        <strain evidence="1">KasaAsao</strain>
    </source>
</reference>
<dbReference type="Proteomes" id="UP001233172">
    <property type="component" value="Unassembled WGS sequence"/>
</dbReference>
<accession>A0AAD8C9Y9</accession>
<reference evidence="1" key="2">
    <citation type="submission" date="2023-04" db="EMBL/GenBank/DDBJ databases">
        <authorList>
            <person name="Bu L."/>
            <person name="Lu L."/>
            <person name="Laidemitt M.R."/>
            <person name="Zhang S.M."/>
            <person name="Mutuku M."/>
            <person name="Mkoji G."/>
            <person name="Steinauer M."/>
            <person name="Loker E.S."/>
        </authorList>
    </citation>
    <scope>NUCLEOTIDE SEQUENCE</scope>
    <source>
        <strain evidence="1">KasaAsao</strain>
        <tissue evidence="1">Whole Snail</tissue>
    </source>
</reference>
<dbReference type="EMBL" id="JASAOG010000004">
    <property type="protein sequence ID" value="KAK0068692.1"/>
    <property type="molecule type" value="Genomic_DNA"/>
</dbReference>
<comment type="caution">
    <text evidence="1">The sequence shown here is derived from an EMBL/GenBank/DDBJ whole genome shotgun (WGS) entry which is preliminary data.</text>
</comment>
<evidence type="ECO:0000313" key="2">
    <source>
        <dbReference type="Proteomes" id="UP001233172"/>
    </source>
</evidence>
<proteinExistence type="predicted"/>
<protein>
    <submittedName>
        <fullName evidence="1">Uncharacterized protein</fullName>
    </submittedName>
</protein>
<organism evidence="1 2">
    <name type="scientific">Biomphalaria pfeifferi</name>
    <name type="common">Bloodfluke planorb</name>
    <name type="synonym">Freshwater snail</name>
    <dbReference type="NCBI Taxonomy" id="112525"/>
    <lineage>
        <taxon>Eukaryota</taxon>
        <taxon>Metazoa</taxon>
        <taxon>Spiralia</taxon>
        <taxon>Lophotrochozoa</taxon>
        <taxon>Mollusca</taxon>
        <taxon>Gastropoda</taxon>
        <taxon>Heterobranchia</taxon>
        <taxon>Euthyneura</taxon>
        <taxon>Panpulmonata</taxon>
        <taxon>Hygrophila</taxon>
        <taxon>Lymnaeoidea</taxon>
        <taxon>Planorbidae</taxon>
        <taxon>Biomphalaria</taxon>
    </lineage>
</organism>
<gene>
    <name evidence="1" type="ORF">Bpfe_001655</name>
</gene>
<name>A0AAD8C9Y9_BIOPF</name>
<sequence length="148" mass="16910">MYYGKRWTKSLHCGDLIDLTSDRTIKTDIKNTGSPRVTTVSFHDYDGSVRLTRFCDVCRITCRGGGIHLYSSVVQYCTLYRYMRRTANLLHAIGPFIMAPKRKADTSDPKEKDAAKKWKAITVEVTVDIIRRSDKGGNTDRNWQVITT</sequence>